<feature type="transmembrane region" description="Helical" evidence="1">
    <location>
        <begin position="258"/>
        <end position="284"/>
    </location>
</feature>
<dbReference type="PANTHER" id="PTHR37813:SF1">
    <property type="entry name" value="FELS-2 PROPHAGE PROTEIN"/>
    <property type="match status" value="1"/>
</dbReference>
<protein>
    <recommendedName>
        <fullName evidence="4">Phage tail tape measure protein, TP901 family, core region</fullName>
    </recommendedName>
</protein>
<accession>A0A1G5HDA0</accession>
<dbReference type="STRING" id="336292.SAMN05660710_02105"/>
<evidence type="ECO:0000313" key="2">
    <source>
        <dbReference type="EMBL" id="SCY61479.1"/>
    </source>
</evidence>
<name>A0A1G5HDA0_9RHOB</name>
<keyword evidence="1" id="KW-0472">Membrane</keyword>
<dbReference type="Proteomes" id="UP000199502">
    <property type="component" value="Unassembled WGS sequence"/>
</dbReference>
<reference evidence="2 3" key="1">
    <citation type="submission" date="2016-10" db="EMBL/GenBank/DDBJ databases">
        <authorList>
            <person name="de Groot N.N."/>
        </authorList>
    </citation>
    <scope>NUCLEOTIDE SEQUENCE [LARGE SCALE GENOMIC DNA]</scope>
    <source>
        <strain evidence="2 3">CGMCC 1.8925</strain>
    </source>
</reference>
<keyword evidence="1" id="KW-0812">Transmembrane</keyword>
<gene>
    <name evidence="2" type="ORF">SAMN05660710_02105</name>
</gene>
<dbReference type="OrthoDB" id="5461326at2"/>
<proteinExistence type="predicted"/>
<keyword evidence="3" id="KW-1185">Reference proteome</keyword>
<dbReference type="EMBL" id="FMVT01000006">
    <property type="protein sequence ID" value="SCY61479.1"/>
    <property type="molecule type" value="Genomic_DNA"/>
</dbReference>
<dbReference type="RefSeq" id="WP_139165940.1">
    <property type="nucleotide sequence ID" value="NZ_FMVT01000006.1"/>
</dbReference>
<keyword evidence="1" id="KW-1133">Transmembrane helix</keyword>
<evidence type="ECO:0008006" key="4">
    <source>
        <dbReference type="Google" id="ProtNLM"/>
    </source>
</evidence>
<sequence>MAGSGLVGRMRVALGLDDAQFKKGLNDNAGKMRQFGKRLAVVGAGLSAAGAGIAAGLRAQLSAADDMGKLAQKIGIPVDDLSRLQHAADMSGVSMGSLQGAVARLSRAMADKPDKFKKIGVAVRGADGQLRRTTDVMADVAQVLSEMPDGAQKTALAMEFLGKSGADLIPMLNGGRDALRAMMDEADELGIVITPEMAKNAEQFNDNLSRLQKQMHGIWVMVTANLAPSLNRLSAFVVDVASRFRGMSPAMQSFLSTLAASIMVLGPVLSGLGLMIMTAGPFVAAMMKAAAGVKALSVALVANPIGAAVAVIAGAAYLIYDNWEDVGPWFGRLWDGIRSTFDGFVSFFRGVFTGDVTGAFDGLKAIGDGFLAYYGTLWDGIVGVITFAWEKGIKPVTDALGMTDQIINGWSNVRAAFDTVMSRISSAFSAAWSVIEPIYTALKWVWDNAAELGGKISSLSSGAAQADSNNRAGNGRIDLAPVGRDVAAGLAQGSAAIADQGAADGGGYIAGFARALGIRSPSRVMMEFGRFMSEGLGLGVAAGQPLVQSASDRVGQSMADSIMPYMDGLIRRTTTLKEAFRDMLSDMASRLMQSGLSRLFGSIAGAFFGSDPLATALQGAGLNAIPALADGGRIVRAGIFQINEAGGEARRLESGDVVFPHSLSREMARGVTGRDGPGGAQDIRIGFDNVGGIRAVVRNEVGAVLAEAESSIIGRSVAASGSAMRQTKSFGNR</sequence>
<evidence type="ECO:0000256" key="1">
    <source>
        <dbReference type="SAM" id="Phobius"/>
    </source>
</evidence>
<dbReference type="AlphaFoldDB" id="A0A1G5HDA0"/>
<evidence type="ECO:0000313" key="3">
    <source>
        <dbReference type="Proteomes" id="UP000199502"/>
    </source>
</evidence>
<feature type="transmembrane region" description="Helical" evidence="1">
    <location>
        <begin position="296"/>
        <end position="320"/>
    </location>
</feature>
<organism evidence="2 3">
    <name type="scientific">Paracoccus tibetensis</name>
    <dbReference type="NCBI Taxonomy" id="336292"/>
    <lineage>
        <taxon>Bacteria</taxon>
        <taxon>Pseudomonadati</taxon>
        <taxon>Pseudomonadota</taxon>
        <taxon>Alphaproteobacteria</taxon>
        <taxon>Rhodobacterales</taxon>
        <taxon>Paracoccaceae</taxon>
        <taxon>Paracoccus</taxon>
    </lineage>
</organism>
<dbReference type="PANTHER" id="PTHR37813">
    <property type="entry name" value="FELS-2 PROPHAGE PROTEIN"/>
    <property type="match status" value="1"/>
</dbReference>